<proteinExistence type="predicted"/>
<dbReference type="AlphaFoldDB" id="A0A1Y2ATV9"/>
<dbReference type="EMBL" id="MCOG01000207">
    <property type="protein sequence ID" value="ORY25904.1"/>
    <property type="molecule type" value="Genomic_DNA"/>
</dbReference>
<keyword evidence="1" id="KW-1133">Transmembrane helix</keyword>
<evidence type="ECO:0000313" key="3">
    <source>
        <dbReference type="Proteomes" id="UP000193920"/>
    </source>
</evidence>
<feature type="transmembrane region" description="Helical" evidence="1">
    <location>
        <begin position="26"/>
        <end position="45"/>
    </location>
</feature>
<comment type="caution">
    <text evidence="2">The sequence shown here is derived from an EMBL/GenBank/DDBJ whole genome shotgun (WGS) entry which is preliminary data.</text>
</comment>
<feature type="transmembrane region" description="Helical" evidence="1">
    <location>
        <begin position="81"/>
        <end position="101"/>
    </location>
</feature>
<keyword evidence="1" id="KW-0812">Transmembrane</keyword>
<evidence type="ECO:0000313" key="2">
    <source>
        <dbReference type="EMBL" id="ORY25904.1"/>
    </source>
</evidence>
<protein>
    <submittedName>
        <fullName evidence="2">Uncharacterized protein</fullName>
    </submittedName>
</protein>
<reference evidence="2 3" key="1">
    <citation type="submission" date="2016-08" db="EMBL/GenBank/DDBJ databases">
        <title>A Parts List for Fungal Cellulosomes Revealed by Comparative Genomics.</title>
        <authorList>
            <consortium name="DOE Joint Genome Institute"/>
            <person name="Haitjema C.H."/>
            <person name="Gilmore S.P."/>
            <person name="Henske J.K."/>
            <person name="Solomon K.V."/>
            <person name="De Groot R."/>
            <person name="Kuo A."/>
            <person name="Mondo S.J."/>
            <person name="Salamov A.A."/>
            <person name="Labutti K."/>
            <person name="Zhao Z."/>
            <person name="Chiniquy J."/>
            <person name="Barry K."/>
            <person name="Brewer H.M."/>
            <person name="Purvine S.O."/>
            <person name="Wright A.T."/>
            <person name="Boxma B."/>
            <person name="Van Alen T."/>
            <person name="Hackstein J.H."/>
            <person name="Baker S.E."/>
            <person name="Grigoriev I.V."/>
            <person name="O'Malley M.A."/>
        </authorList>
    </citation>
    <scope>NUCLEOTIDE SEQUENCE [LARGE SCALE GENOMIC DNA]</scope>
    <source>
        <strain evidence="2 3">G1</strain>
    </source>
</reference>
<organism evidence="2 3">
    <name type="scientific">Neocallimastix californiae</name>
    <dbReference type="NCBI Taxonomy" id="1754190"/>
    <lineage>
        <taxon>Eukaryota</taxon>
        <taxon>Fungi</taxon>
        <taxon>Fungi incertae sedis</taxon>
        <taxon>Chytridiomycota</taxon>
        <taxon>Chytridiomycota incertae sedis</taxon>
        <taxon>Neocallimastigomycetes</taxon>
        <taxon>Neocallimastigales</taxon>
        <taxon>Neocallimastigaceae</taxon>
        <taxon>Neocallimastix</taxon>
    </lineage>
</organism>
<keyword evidence="3" id="KW-1185">Reference proteome</keyword>
<gene>
    <name evidence="2" type="ORF">LY90DRAFT_674745</name>
</gene>
<evidence type="ECO:0000256" key="1">
    <source>
        <dbReference type="SAM" id="Phobius"/>
    </source>
</evidence>
<accession>A0A1Y2ATV9</accession>
<dbReference type="Proteomes" id="UP000193920">
    <property type="component" value="Unassembled WGS sequence"/>
</dbReference>
<feature type="transmembrane region" description="Helical" evidence="1">
    <location>
        <begin position="57"/>
        <end position="75"/>
    </location>
</feature>
<sequence>MDIIINNSFTTFIFTFCNILLFRNQYISSIIMCLGYGYLLLIHLLNQNYYSIKLNKFYSGIWFSLTLQSFLYAIFTFMKISVYISLFFLFIPIGIILGWIINQFFYNNYSKKIYNNIRKKFNKRHVIERIREFAEKEKRDNDQEEKSFETIVAEKVEIKKETVFLRPCDCAYISSFILYNRSYEAINLLNNIFKEGVNQYDGLPDIYIQYWNFLHGVLLFISRNKICYKNEGKEDIEELIDQLYYTAEKNLFKCATLSKTFFKRYLVYNAALTSEADRSIIFKDKSDTFNDTSTDIELADIKNRAIQYHLASLNALKNLMISLKTLETSTDFENAVIINDELAQILNKAESHFKKFILRVNYSKESLELYILFLRNSLNRNDLANKYIQMMEDKENYNVDEKQSKYMKANSSVYERSERFSSSITSDIENRKITVLKNVIYNYSFKNIISYINIYSIITRSPAVISSIKYDIRIISLVTAAGIDPSDILNIEDVLTNLDYLENTYIPSVYKIHNIKPQGYITINPISKGIIDRLEDLNYYKTIMKIDRKARIILKRRNLI</sequence>
<dbReference type="OrthoDB" id="10475161at2759"/>
<keyword evidence="1" id="KW-0472">Membrane</keyword>
<name>A0A1Y2ATV9_9FUNG</name>